<dbReference type="InterPro" id="IPR036259">
    <property type="entry name" value="MFS_trans_sf"/>
</dbReference>
<dbReference type="GO" id="GO:0016020">
    <property type="term" value="C:membrane"/>
    <property type="evidence" value="ECO:0007669"/>
    <property type="project" value="UniProtKB-SubCell"/>
</dbReference>
<feature type="transmembrane region" description="Helical" evidence="5">
    <location>
        <begin position="312"/>
        <end position="332"/>
    </location>
</feature>
<dbReference type="Pfam" id="PF07690">
    <property type="entry name" value="MFS_1"/>
    <property type="match status" value="1"/>
</dbReference>
<evidence type="ECO:0000256" key="4">
    <source>
        <dbReference type="ARBA" id="ARBA00023136"/>
    </source>
</evidence>
<dbReference type="GeneID" id="106157955"/>
<feature type="transmembrane region" description="Helical" evidence="5">
    <location>
        <begin position="372"/>
        <end position="394"/>
    </location>
</feature>
<feature type="transmembrane region" description="Helical" evidence="5">
    <location>
        <begin position="223"/>
        <end position="243"/>
    </location>
</feature>
<feature type="transmembrane region" description="Helical" evidence="5">
    <location>
        <begin position="82"/>
        <end position="104"/>
    </location>
</feature>
<dbReference type="Gene3D" id="1.20.1250.20">
    <property type="entry name" value="MFS general substrate transporter like domains"/>
    <property type="match status" value="1"/>
</dbReference>
<dbReference type="SUPFAM" id="SSF103473">
    <property type="entry name" value="MFS general substrate transporter"/>
    <property type="match status" value="1"/>
</dbReference>
<reference evidence="7" key="1">
    <citation type="submission" date="2025-08" db="UniProtKB">
        <authorList>
            <consortium name="RefSeq"/>
        </authorList>
    </citation>
    <scope>IDENTIFICATION</scope>
    <source>
        <tissue evidence="7">Gonads</tissue>
    </source>
</reference>
<feature type="transmembrane region" description="Helical" evidence="5">
    <location>
        <begin position="275"/>
        <end position="292"/>
    </location>
</feature>
<name>A0A1S3HUJ6_LINAN</name>
<evidence type="ECO:0000256" key="2">
    <source>
        <dbReference type="ARBA" id="ARBA00022692"/>
    </source>
</evidence>
<keyword evidence="3 5" id="KW-1133">Transmembrane helix</keyword>
<accession>A0A1S3HUJ6</accession>
<feature type="transmembrane region" description="Helical" evidence="5">
    <location>
        <begin position="434"/>
        <end position="454"/>
    </location>
</feature>
<feature type="transmembrane region" description="Helical" evidence="5">
    <location>
        <begin position="138"/>
        <end position="161"/>
    </location>
</feature>
<dbReference type="PANTHER" id="PTHR10924">
    <property type="entry name" value="MAJOR FACILITATOR SUPERFAMILY PROTEIN-RELATED"/>
    <property type="match status" value="1"/>
</dbReference>
<organism evidence="6 7">
    <name type="scientific">Lingula anatina</name>
    <name type="common">Brachiopod</name>
    <name type="synonym">Lingula unguis</name>
    <dbReference type="NCBI Taxonomy" id="7574"/>
    <lineage>
        <taxon>Eukaryota</taxon>
        <taxon>Metazoa</taxon>
        <taxon>Spiralia</taxon>
        <taxon>Lophotrochozoa</taxon>
        <taxon>Brachiopoda</taxon>
        <taxon>Linguliformea</taxon>
        <taxon>Lingulata</taxon>
        <taxon>Lingulida</taxon>
        <taxon>Linguloidea</taxon>
        <taxon>Lingulidae</taxon>
        <taxon>Lingula</taxon>
    </lineage>
</organism>
<feature type="transmembrane region" description="Helical" evidence="5">
    <location>
        <begin position="406"/>
        <end position="428"/>
    </location>
</feature>
<dbReference type="OrthoDB" id="422206at2759"/>
<comment type="subcellular location">
    <subcellularLocation>
        <location evidence="1">Membrane</location>
        <topology evidence="1">Multi-pass membrane protein</topology>
    </subcellularLocation>
</comment>
<dbReference type="InterPro" id="IPR049680">
    <property type="entry name" value="FLVCR1-2_SLC49-like"/>
</dbReference>
<dbReference type="RefSeq" id="XP_013389216.1">
    <property type="nucleotide sequence ID" value="XM_013533762.2"/>
</dbReference>
<dbReference type="Proteomes" id="UP000085678">
    <property type="component" value="Unplaced"/>
</dbReference>
<evidence type="ECO:0000313" key="7">
    <source>
        <dbReference type="RefSeq" id="XP_013389216.1"/>
    </source>
</evidence>
<keyword evidence="4 5" id="KW-0472">Membrane</keyword>
<feature type="transmembrane region" description="Helical" evidence="5">
    <location>
        <begin position="173"/>
        <end position="192"/>
    </location>
</feature>
<keyword evidence="2 5" id="KW-0812">Transmembrane</keyword>
<protein>
    <submittedName>
        <fullName evidence="7">Disrupted in renal carcinoma protein 2 homolog isoform X1</fullName>
    </submittedName>
</protein>
<evidence type="ECO:0000313" key="6">
    <source>
        <dbReference type="Proteomes" id="UP000085678"/>
    </source>
</evidence>
<dbReference type="KEGG" id="lak:106157955"/>
<dbReference type="PANTHER" id="PTHR10924:SF27">
    <property type="entry name" value="SOLUTE CARRIER FAMILY 49 MEMBER 4"/>
    <property type="match status" value="1"/>
</dbReference>
<dbReference type="InterPro" id="IPR011701">
    <property type="entry name" value="MFS"/>
</dbReference>
<feature type="transmembrane region" description="Helical" evidence="5">
    <location>
        <begin position="44"/>
        <end position="62"/>
    </location>
</feature>
<evidence type="ECO:0000256" key="1">
    <source>
        <dbReference type="ARBA" id="ARBA00004141"/>
    </source>
</evidence>
<feature type="transmembrane region" description="Helical" evidence="5">
    <location>
        <begin position="111"/>
        <end position="132"/>
    </location>
</feature>
<dbReference type="OMA" id="WRNSDIA"/>
<feature type="transmembrane region" description="Helical" evidence="5">
    <location>
        <begin position="344"/>
        <end position="366"/>
    </location>
</feature>
<evidence type="ECO:0000256" key="3">
    <source>
        <dbReference type="ARBA" id="ARBA00022989"/>
    </source>
</evidence>
<dbReference type="AlphaFoldDB" id="A0A1S3HUJ6"/>
<dbReference type="InParanoid" id="A0A1S3HUJ6"/>
<dbReference type="GO" id="GO:0022857">
    <property type="term" value="F:transmembrane transporter activity"/>
    <property type="evidence" value="ECO:0007669"/>
    <property type="project" value="InterPro"/>
</dbReference>
<evidence type="ECO:0000256" key="5">
    <source>
        <dbReference type="SAM" id="Phobius"/>
    </source>
</evidence>
<gene>
    <name evidence="7" type="primary">LOC106157955</name>
</gene>
<sequence>MADERSPLLSTKSPEFSAINSSGPVAINETHEVHAEVHVYKRRWWIVLVFSLVAMTQAAQYNTYGPIADSCKHAFNWSDGEVALLTTWGLVTFAVSMLPFAWILDVKGLRVATLLTITLMLISAILKCIPVMPPLLTWLANLGQIFAGLGGPVCMSAPPLLSSHWFPPHQRATATAIMANSGWMGLAVSFLLGPRLVSEHNMTGLNISVQRLYAAQERNDIRFFMYLEGGWTALLFLAVLVYFPNSPPKPPSKSAAVERLDFKDGLRQLVRHRRLWLVGLSFSIALGVFNAWNTMLDVNLNGLLGISQTEAGSLACYAVIGGAVFGFFLAVFADVFSGHLRLMLLVLFTLGVGFITWFCILCDGFIPFSSVSLYLSCIVGGTFVSASVPLFYELACETTYPIAEGITGGFISWLLNICGIPFLIVTMIPNLSQFWMNWAFLAAIILPIPLLLLFKEKYTRLTLDDSEDTDTDIQKASVPVIT</sequence>
<keyword evidence="6" id="KW-1185">Reference proteome</keyword>
<proteinExistence type="predicted"/>